<evidence type="ECO:0000259" key="1">
    <source>
        <dbReference type="PROSITE" id="PS51464"/>
    </source>
</evidence>
<dbReference type="InterPro" id="IPR046348">
    <property type="entry name" value="SIS_dom_sf"/>
</dbReference>
<dbReference type="GO" id="GO:0006487">
    <property type="term" value="P:protein N-linked glycosylation"/>
    <property type="evidence" value="ECO:0007669"/>
    <property type="project" value="TreeGrafter"/>
</dbReference>
<reference evidence="2" key="1">
    <citation type="journal article" date="2014" name="Int. J. Syst. Evol. Microbiol.">
        <title>Complete genome sequence of Corynebacterium casei LMG S-19264T (=DSM 44701T), isolated from a smear-ripened cheese.</title>
        <authorList>
            <consortium name="US DOE Joint Genome Institute (JGI-PGF)"/>
            <person name="Walter F."/>
            <person name="Albersmeier A."/>
            <person name="Kalinowski J."/>
            <person name="Ruckert C."/>
        </authorList>
    </citation>
    <scope>NUCLEOTIDE SEQUENCE</scope>
    <source>
        <strain evidence="2">JCM 4122</strain>
    </source>
</reference>
<dbReference type="GO" id="GO:0006047">
    <property type="term" value="P:UDP-N-acetylglucosamine metabolic process"/>
    <property type="evidence" value="ECO:0007669"/>
    <property type="project" value="TreeGrafter"/>
</dbReference>
<dbReference type="PANTHER" id="PTHR10937:SF17">
    <property type="entry name" value="GLUCOSAMINE-FRUCTOSE-6-PHOSPHATE AMINOTRANSFERASE"/>
    <property type="match status" value="1"/>
</dbReference>
<comment type="caution">
    <text evidence="2">The sequence shown here is derived from an EMBL/GenBank/DDBJ whole genome shotgun (WGS) entry which is preliminary data.</text>
</comment>
<dbReference type="Gene3D" id="3.40.50.10490">
    <property type="entry name" value="Glucose-6-phosphate isomerase like protein, domain 1"/>
    <property type="match status" value="2"/>
</dbReference>
<evidence type="ECO:0000313" key="2">
    <source>
        <dbReference type="EMBL" id="GHG01930.1"/>
    </source>
</evidence>
<accession>A0A919BPF0</accession>
<dbReference type="Pfam" id="PF01380">
    <property type="entry name" value="SIS"/>
    <property type="match status" value="1"/>
</dbReference>
<keyword evidence="3" id="KW-1185">Reference proteome</keyword>
<dbReference type="GO" id="GO:0004360">
    <property type="term" value="F:glutamine-fructose-6-phosphate transaminase (isomerizing) activity"/>
    <property type="evidence" value="ECO:0007669"/>
    <property type="project" value="TreeGrafter"/>
</dbReference>
<dbReference type="PANTHER" id="PTHR10937">
    <property type="entry name" value="GLUCOSAMINE--FRUCTOSE-6-PHOSPHATE AMINOTRANSFERASE, ISOMERIZING"/>
    <property type="match status" value="1"/>
</dbReference>
<protein>
    <recommendedName>
        <fullName evidence="1">SIS domain-containing protein</fullName>
    </recommendedName>
</protein>
<dbReference type="EMBL" id="BNBE01000001">
    <property type="protein sequence ID" value="GHG01930.1"/>
    <property type="molecule type" value="Genomic_DNA"/>
</dbReference>
<sequence length="379" mass="38698">MTGVPMTGEPMTAPAPAPMDAAVLVRQSGRLADDLRELAGALPGRADAAWRALYGADGAAGTARSVCLVGDGDSLHAGTAAEAAFEHLAELPCEVQPAQRFLGYHVHTAAPGTLVVAVSASGRTERVLQCVAAARARGLRTLGISGSDTSPLAGAADAHIAVGLPDPEPSPGVRTHQASLAALLVLALRAAETTRGADAAAGYRAELAGLAEDVAATEAAVRERAAAWGRAVAGAPVIAVLGTGPAEGTAGYAAAKVVEGAGVHAYGRDLEEWWHVERFAAPLDTPLVVLAPPGPARPRALELAGRALGLGRRVALVTPAGDTGDLDERIEVLPVHGTAREEFAPLLHQVFAAHLAFGIARELGRSPFQRHRPTGPALR</sequence>
<dbReference type="AlphaFoldDB" id="A0A919BPF0"/>
<organism evidence="2 3">
    <name type="scientific">Streptomyces filamentosus</name>
    <name type="common">Streptomyces roseosporus</name>
    <dbReference type="NCBI Taxonomy" id="67294"/>
    <lineage>
        <taxon>Bacteria</taxon>
        <taxon>Bacillati</taxon>
        <taxon>Actinomycetota</taxon>
        <taxon>Actinomycetes</taxon>
        <taxon>Kitasatosporales</taxon>
        <taxon>Streptomycetaceae</taxon>
        <taxon>Streptomyces</taxon>
    </lineage>
</organism>
<proteinExistence type="predicted"/>
<dbReference type="GO" id="GO:0006002">
    <property type="term" value="P:fructose 6-phosphate metabolic process"/>
    <property type="evidence" value="ECO:0007669"/>
    <property type="project" value="TreeGrafter"/>
</dbReference>
<dbReference type="Proteomes" id="UP000632849">
    <property type="component" value="Unassembled WGS sequence"/>
</dbReference>
<dbReference type="PROSITE" id="PS51464">
    <property type="entry name" value="SIS"/>
    <property type="match status" value="1"/>
</dbReference>
<name>A0A919BPF0_STRFL</name>
<evidence type="ECO:0000313" key="3">
    <source>
        <dbReference type="Proteomes" id="UP000632849"/>
    </source>
</evidence>
<gene>
    <name evidence="2" type="ORF">GCM10017667_36960</name>
</gene>
<feature type="domain" description="SIS" evidence="1">
    <location>
        <begin position="56"/>
        <end position="202"/>
    </location>
</feature>
<dbReference type="InterPro" id="IPR001347">
    <property type="entry name" value="SIS_dom"/>
</dbReference>
<dbReference type="GO" id="GO:0097367">
    <property type="term" value="F:carbohydrate derivative binding"/>
    <property type="evidence" value="ECO:0007669"/>
    <property type="project" value="InterPro"/>
</dbReference>
<dbReference type="RefSeq" id="WP_190042053.1">
    <property type="nucleotide sequence ID" value="NZ_BNBE01000001.1"/>
</dbReference>
<dbReference type="SUPFAM" id="SSF53697">
    <property type="entry name" value="SIS domain"/>
    <property type="match status" value="1"/>
</dbReference>
<reference evidence="2" key="2">
    <citation type="submission" date="2020-09" db="EMBL/GenBank/DDBJ databases">
        <authorList>
            <person name="Sun Q."/>
            <person name="Ohkuma M."/>
        </authorList>
    </citation>
    <scope>NUCLEOTIDE SEQUENCE</scope>
    <source>
        <strain evidence="2">JCM 4122</strain>
    </source>
</reference>